<dbReference type="AlphaFoldDB" id="A0A1Q2HM55"/>
<dbReference type="EMBL" id="CP019633">
    <property type="protein sequence ID" value="AQQ08313.1"/>
    <property type="molecule type" value="Genomic_DNA"/>
</dbReference>
<keyword evidence="9 11" id="KW-0378">Hydrolase</keyword>
<evidence type="ECO:0000256" key="7">
    <source>
        <dbReference type="ARBA" id="ARBA00022490"/>
    </source>
</evidence>
<dbReference type="EC" id="3.5.4.19" evidence="11"/>
<feature type="binding site" evidence="11">
    <location>
        <position position="86"/>
    </location>
    <ligand>
        <name>Zn(2+)</name>
        <dbReference type="ChEBI" id="CHEBI:29105"/>
        <note>ligand shared between dimeric partners</note>
    </ligand>
</feature>
<comment type="cofactor">
    <cofactor evidence="11">
        <name>Mg(2+)</name>
        <dbReference type="ChEBI" id="CHEBI:18420"/>
    </cofactor>
    <text evidence="11">Binds 1 Mg(2+) ion per subunit.</text>
</comment>
<dbReference type="GO" id="GO:0000105">
    <property type="term" value="P:L-histidine biosynthetic process"/>
    <property type="evidence" value="ECO:0007669"/>
    <property type="project" value="UniProtKB-UniRule"/>
</dbReference>
<protein>
    <recommendedName>
        <fullName evidence="11">Phosphoribosyl-AMP cyclohydrolase</fullName>
        <shortName evidence="11">PRA-CH</shortName>
        <ecNumber evidence="11">3.5.4.19</ecNumber>
    </recommendedName>
</protein>
<comment type="similarity">
    <text evidence="6">In the N-terminal section; belongs to the PRA-CH family.</text>
</comment>
<dbReference type="GO" id="GO:0004635">
    <property type="term" value="F:phosphoribosyl-AMP cyclohydrolase activity"/>
    <property type="evidence" value="ECO:0007669"/>
    <property type="project" value="UniProtKB-UniRule"/>
</dbReference>
<keyword evidence="11" id="KW-0479">Metal-binding</keyword>
<evidence type="ECO:0000256" key="5">
    <source>
        <dbReference type="ARBA" id="ARBA00007731"/>
    </source>
</evidence>
<dbReference type="InterPro" id="IPR002496">
    <property type="entry name" value="PRib_AMP_CycHydrolase_dom"/>
</dbReference>
<feature type="domain" description="Phosphoribosyl-AMP cyclohydrolase" evidence="12">
    <location>
        <begin position="38"/>
        <end position="111"/>
    </location>
</feature>
<proteinExistence type="inferred from homology"/>
<comment type="similarity">
    <text evidence="11">Belongs to the PRA-CH family.</text>
</comment>
<dbReference type="GO" id="GO:0005737">
    <property type="term" value="C:cytoplasm"/>
    <property type="evidence" value="ECO:0007669"/>
    <property type="project" value="UniProtKB-SubCell"/>
</dbReference>
<dbReference type="GO" id="GO:0004636">
    <property type="term" value="F:phosphoribosyl-ATP diphosphatase activity"/>
    <property type="evidence" value="ECO:0007669"/>
    <property type="project" value="UniProtKB-EC"/>
</dbReference>
<sequence>MELDKKMLEEGEVFSPRFNKDGLILAISQEEKTGEVLMAAYMNQEALQETVKTGRAVFYSRSRGKLWRKGEQSGHFQKVRKIFTDCDQDCLLLKVEIDQGQCHVGYKSCFYREVLDDKSLKISDEKVYDPKEAYSKTNGESGKQS</sequence>
<dbReference type="SUPFAM" id="SSF141734">
    <property type="entry name" value="HisI-like"/>
    <property type="match status" value="1"/>
</dbReference>
<comment type="pathway">
    <text evidence="4">Amino-acid biosynthesis; L-histidine biosynthesis; L-histidine from 5-phospho-alpha-D-ribose 1-diphosphate: step 2/9.</text>
</comment>
<dbReference type="InterPro" id="IPR038019">
    <property type="entry name" value="PRib_AMP_CycHydrolase_sf"/>
</dbReference>
<comment type="similarity">
    <text evidence="5">In the C-terminal section; belongs to the PRA-PH family.</text>
</comment>
<evidence type="ECO:0000256" key="9">
    <source>
        <dbReference type="ARBA" id="ARBA00022801"/>
    </source>
</evidence>
<dbReference type="NCBIfam" id="NF000768">
    <property type="entry name" value="PRK00051.1"/>
    <property type="match status" value="1"/>
</dbReference>
<dbReference type="Gene3D" id="3.10.20.810">
    <property type="entry name" value="Phosphoribosyl-AMP cyclohydrolase"/>
    <property type="match status" value="1"/>
</dbReference>
<comment type="cofactor">
    <cofactor evidence="11">
        <name>Zn(2+)</name>
        <dbReference type="ChEBI" id="CHEBI:29105"/>
    </cofactor>
    <text evidence="11">Binds 1 zinc ion per subunit.</text>
</comment>
<comment type="catalytic activity">
    <reaction evidence="2">
        <text>1-(5-phospho-beta-D-ribosyl)-ATP + H2O = 1-(5-phospho-beta-D-ribosyl)-5'-AMP + diphosphate + H(+)</text>
        <dbReference type="Rhea" id="RHEA:22828"/>
        <dbReference type="ChEBI" id="CHEBI:15377"/>
        <dbReference type="ChEBI" id="CHEBI:15378"/>
        <dbReference type="ChEBI" id="CHEBI:33019"/>
        <dbReference type="ChEBI" id="CHEBI:59457"/>
        <dbReference type="ChEBI" id="CHEBI:73183"/>
        <dbReference type="EC" id="3.6.1.31"/>
    </reaction>
</comment>
<feature type="binding site" evidence="11">
    <location>
        <position position="102"/>
    </location>
    <ligand>
        <name>Zn(2+)</name>
        <dbReference type="ChEBI" id="CHEBI:29105"/>
        <note>ligand shared between dimeric partners</note>
    </ligand>
</feature>
<feature type="binding site" evidence="11">
    <location>
        <position position="89"/>
    </location>
    <ligand>
        <name>Mg(2+)</name>
        <dbReference type="ChEBI" id="CHEBI:18420"/>
    </ligand>
</feature>
<keyword evidence="11" id="KW-0460">Magnesium</keyword>
<dbReference type="InterPro" id="IPR026660">
    <property type="entry name" value="PRA-CH"/>
</dbReference>
<dbReference type="PANTHER" id="PTHR42945">
    <property type="entry name" value="HISTIDINE BIOSYNTHESIS BIFUNCTIONAL PROTEIN"/>
    <property type="match status" value="1"/>
</dbReference>
<dbReference type="PANTHER" id="PTHR42945:SF1">
    <property type="entry name" value="HISTIDINE BIOSYNTHESIS BIFUNCTIONAL PROTEIN HIS7"/>
    <property type="match status" value="1"/>
</dbReference>
<dbReference type="OrthoDB" id="9795769at2"/>
<feature type="binding site" evidence="11">
    <location>
        <position position="87"/>
    </location>
    <ligand>
        <name>Mg(2+)</name>
        <dbReference type="ChEBI" id="CHEBI:18420"/>
    </ligand>
</feature>
<name>A0A1Q2HM55_9BACT</name>
<evidence type="ECO:0000256" key="4">
    <source>
        <dbReference type="ARBA" id="ARBA00005204"/>
    </source>
</evidence>
<dbReference type="KEGG" id="pbu:L21SP3_00089"/>
<comment type="subcellular location">
    <subcellularLocation>
        <location evidence="11">Cytoplasm</location>
    </subcellularLocation>
</comment>
<keyword evidence="10 11" id="KW-0368">Histidine biosynthesis</keyword>
<dbReference type="UniPathway" id="UPA00031">
    <property type="reaction ID" value="UER00008"/>
</dbReference>
<comment type="pathway">
    <text evidence="3 11">Amino-acid biosynthesis; L-histidine biosynthesis; L-histidine from 5-phospho-alpha-D-ribose 1-diphosphate: step 3/9.</text>
</comment>
<comment type="function">
    <text evidence="11">Catalyzes the hydrolysis of the adenine ring of phosphoribosyl-AMP.</text>
</comment>
<keyword evidence="8 11" id="KW-0028">Amino-acid biosynthesis</keyword>
<organism evidence="13 14">
    <name type="scientific">Sedimentisphaera cyanobacteriorum</name>
    <dbReference type="NCBI Taxonomy" id="1940790"/>
    <lineage>
        <taxon>Bacteria</taxon>
        <taxon>Pseudomonadati</taxon>
        <taxon>Planctomycetota</taxon>
        <taxon>Phycisphaerae</taxon>
        <taxon>Sedimentisphaerales</taxon>
        <taxon>Sedimentisphaeraceae</taxon>
        <taxon>Sedimentisphaera</taxon>
    </lineage>
</organism>
<dbReference type="GO" id="GO:0000287">
    <property type="term" value="F:magnesium ion binding"/>
    <property type="evidence" value="ECO:0007669"/>
    <property type="project" value="UniProtKB-UniRule"/>
</dbReference>
<evidence type="ECO:0000256" key="8">
    <source>
        <dbReference type="ARBA" id="ARBA00022605"/>
    </source>
</evidence>
<evidence type="ECO:0000259" key="12">
    <source>
        <dbReference type="Pfam" id="PF01502"/>
    </source>
</evidence>
<dbReference type="HAMAP" id="MF_01021">
    <property type="entry name" value="HisI"/>
    <property type="match status" value="1"/>
</dbReference>
<evidence type="ECO:0000256" key="11">
    <source>
        <dbReference type="HAMAP-Rule" id="MF_01021"/>
    </source>
</evidence>
<evidence type="ECO:0000256" key="1">
    <source>
        <dbReference type="ARBA" id="ARBA00000024"/>
    </source>
</evidence>
<dbReference type="STRING" id="1940790.L21SP3_00089"/>
<gene>
    <name evidence="11" type="primary">hisI</name>
    <name evidence="13" type="ORF">L21SP3_00089</name>
</gene>
<comment type="catalytic activity">
    <reaction evidence="1 11">
        <text>1-(5-phospho-beta-D-ribosyl)-5'-AMP + H2O = 1-(5-phospho-beta-D-ribosyl)-5-[(5-phospho-beta-D-ribosylamino)methylideneamino]imidazole-4-carboxamide</text>
        <dbReference type="Rhea" id="RHEA:20049"/>
        <dbReference type="ChEBI" id="CHEBI:15377"/>
        <dbReference type="ChEBI" id="CHEBI:58435"/>
        <dbReference type="ChEBI" id="CHEBI:59457"/>
        <dbReference type="EC" id="3.5.4.19"/>
    </reaction>
</comment>
<evidence type="ECO:0000313" key="13">
    <source>
        <dbReference type="EMBL" id="AQQ08313.1"/>
    </source>
</evidence>
<feature type="binding site" evidence="11">
    <location>
        <position position="109"/>
    </location>
    <ligand>
        <name>Zn(2+)</name>
        <dbReference type="ChEBI" id="CHEBI:29105"/>
        <note>ligand shared between dimeric partners</note>
    </ligand>
</feature>
<keyword evidence="7 11" id="KW-0963">Cytoplasm</keyword>
<dbReference type="RefSeq" id="WP_077538465.1">
    <property type="nucleotide sequence ID" value="NZ_CP019633.1"/>
</dbReference>
<accession>A0A1Q2HM55</accession>
<evidence type="ECO:0000256" key="3">
    <source>
        <dbReference type="ARBA" id="ARBA00005169"/>
    </source>
</evidence>
<evidence type="ECO:0000256" key="2">
    <source>
        <dbReference type="ARBA" id="ARBA00001460"/>
    </source>
</evidence>
<evidence type="ECO:0000313" key="14">
    <source>
        <dbReference type="Proteomes" id="UP000188273"/>
    </source>
</evidence>
<keyword evidence="11" id="KW-0862">Zinc</keyword>
<dbReference type="GO" id="GO:0008270">
    <property type="term" value="F:zinc ion binding"/>
    <property type="evidence" value="ECO:0007669"/>
    <property type="project" value="UniProtKB-UniRule"/>
</dbReference>
<dbReference type="FunFam" id="3.10.20.810:FF:000001">
    <property type="entry name" value="Histidine biosynthesis bifunctional protein HisIE"/>
    <property type="match status" value="1"/>
</dbReference>
<dbReference type="Proteomes" id="UP000188273">
    <property type="component" value="Chromosome"/>
</dbReference>
<feature type="binding site" evidence="11">
    <location>
        <position position="85"/>
    </location>
    <ligand>
        <name>Mg(2+)</name>
        <dbReference type="ChEBI" id="CHEBI:18420"/>
    </ligand>
</feature>
<keyword evidence="14" id="KW-1185">Reference proteome</keyword>
<dbReference type="Pfam" id="PF01502">
    <property type="entry name" value="PRA-CH"/>
    <property type="match status" value="1"/>
</dbReference>
<evidence type="ECO:0000256" key="6">
    <source>
        <dbReference type="ARBA" id="ARBA00008299"/>
    </source>
</evidence>
<evidence type="ECO:0000256" key="10">
    <source>
        <dbReference type="ARBA" id="ARBA00023102"/>
    </source>
</evidence>
<comment type="subunit">
    <text evidence="11">Homodimer.</text>
</comment>
<reference evidence="14" key="1">
    <citation type="submission" date="2017-02" db="EMBL/GenBank/DDBJ databases">
        <title>Comparative genomics and description of representatives of a novel lineage of planctomycetes thriving in anoxic sediments.</title>
        <authorList>
            <person name="Spring S."/>
            <person name="Bunk B."/>
            <person name="Sproer C."/>
            <person name="Klenk H.-P."/>
        </authorList>
    </citation>
    <scope>NUCLEOTIDE SEQUENCE [LARGE SCALE GENOMIC DNA]</scope>
    <source>
        <strain evidence="14">L21-RPul-D3</strain>
    </source>
</reference>